<evidence type="ECO:0000256" key="7">
    <source>
        <dbReference type="ARBA" id="ARBA00022801"/>
    </source>
</evidence>
<evidence type="ECO:0000256" key="6">
    <source>
        <dbReference type="ARBA" id="ARBA00022759"/>
    </source>
</evidence>
<keyword evidence="4 9" id="KW-0540">Nuclease</keyword>
<evidence type="ECO:0000256" key="5">
    <source>
        <dbReference type="ARBA" id="ARBA00022723"/>
    </source>
</evidence>
<accession>A0A8J6TEA5</accession>
<dbReference type="InterPro" id="IPR020549">
    <property type="entry name" value="YbeY_CS"/>
</dbReference>
<dbReference type="EC" id="3.1.-.-" evidence="9"/>
<evidence type="ECO:0000256" key="4">
    <source>
        <dbReference type="ARBA" id="ARBA00022722"/>
    </source>
</evidence>
<dbReference type="AlphaFoldDB" id="A0A8J6TEA5"/>
<comment type="function">
    <text evidence="9">Single strand-specific metallo-endoribonuclease involved in late-stage 70S ribosome quality control and in maturation of the 3' terminus of the 16S rRNA.</text>
</comment>
<dbReference type="InterPro" id="IPR002036">
    <property type="entry name" value="YbeY"/>
</dbReference>
<evidence type="ECO:0000256" key="8">
    <source>
        <dbReference type="ARBA" id="ARBA00022833"/>
    </source>
</evidence>
<evidence type="ECO:0000313" key="10">
    <source>
        <dbReference type="EMBL" id="MBC8334916.1"/>
    </source>
</evidence>
<dbReference type="EMBL" id="JACNJN010000085">
    <property type="protein sequence ID" value="MBC8334916.1"/>
    <property type="molecule type" value="Genomic_DNA"/>
</dbReference>
<keyword evidence="2 9" id="KW-0690">Ribosome biogenesis</keyword>
<protein>
    <recommendedName>
        <fullName evidence="9">Endoribonuclease YbeY</fullName>
        <ecNumber evidence="9">3.1.-.-</ecNumber>
    </recommendedName>
</protein>
<evidence type="ECO:0000256" key="2">
    <source>
        <dbReference type="ARBA" id="ARBA00022517"/>
    </source>
</evidence>
<comment type="similarity">
    <text evidence="1 9">Belongs to the endoribonuclease YbeY family.</text>
</comment>
<keyword evidence="6 9" id="KW-0255">Endonuclease</keyword>
<evidence type="ECO:0000256" key="3">
    <source>
        <dbReference type="ARBA" id="ARBA00022552"/>
    </source>
</evidence>
<evidence type="ECO:0000256" key="9">
    <source>
        <dbReference type="HAMAP-Rule" id="MF_00009"/>
    </source>
</evidence>
<dbReference type="GO" id="GO:0006364">
    <property type="term" value="P:rRNA processing"/>
    <property type="evidence" value="ECO:0007669"/>
    <property type="project" value="UniProtKB-UniRule"/>
</dbReference>
<feature type="binding site" evidence="9">
    <location>
        <position position="113"/>
    </location>
    <ligand>
        <name>Zn(2+)</name>
        <dbReference type="ChEBI" id="CHEBI:29105"/>
        <note>catalytic</note>
    </ligand>
</feature>
<keyword evidence="7 9" id="KW-0378">Hydrolase</keyword>
<comment type="caution">
    <text evidence="10">The sequence shown here is derived from an EMBL/GenBank/DDBJ whole genome shotgun (WGS) entry which is preliminary data.</text>
</comment>
<dbReference type="GO" id="GO:0004521">
    <property type="term" value="F:RNA endonuclease activity"/>
    <property type="evidence" value="ECO:0007669"/>
    <property type="project" value="UniProtKB-UniRule"/>
</dbReference>
<dbReference type="PROSITE" id="PS01306">
    <property type="entry name" value="UPF0054"/>
    <property type="match status" value="1"/>
</dbReference>
<dbReference type="Gene3D" id="3.40.390.30">
    <property type="entry name" value="Metalloproteases ('zincins'), catalytic domain"/>
    <property type="match status" value="1"/>
</dbReference>
<dbReference type="GO" id="GO:0004222">
    <property type="term" value="F:metalloendopeptidase activity"/>
    <property type="evidence" value="ECO:0007669"/>
    <property type="project" value="InterPro"/>
</dbReference>
<keyword evidence="3 9" id="KW-0698">rRNA processing</keyword>
<dbReference type="GO" id="GO:0005737">
    <property type="term" value="C:cytoplasm"/>
    <property type="evidence" value="ECO:0007669"/>
    <property type="project" value="UniProtKB-SubCell"/>
</dbReference>
<dbReference type="PANTHER" id="PTHR46986:SF1">
    <property type="entry name" value="ENDORIBONUCLEASE YBEY, CHLOROPLASTIC"/>
    <property type="match status" value="1"/>
</dbReference>
<keyword evidence="9" id="KW-0963">Cytoplasm</keyword>
<dbReference type="PANTHER" id="PTHR46986">
    <property type="entry name" value="ENDORIBONUCLEASE YBEY, CHLOROPLASTIC"/>
    <property type="match status" value="1"/>
</dbReference>
<gene>
    <name evidence="9 10" type="primary">ybeY</name>
    <name evidence="10" type="ORF">H8E29_06615</name>
</gene>
<dbReference type="SUPFAM" id="SSF55486">
    <property type="entry name" value="Metalloproteases ('zincins'), catalytic domain"/>
    <property type="match status" value="1"/>
</dbReference>
<name>A0A8J6TEA5_9CHLR</name>
<keyword evidence="8 9" id="KW-0862">Zinc</keyword>
<dbReference type="GO" id="GO:0008270">
    <property type="term" value="F:zinc ion binding"/>
    <property type="evidence" value="ECO:0007669"/>
    <property type="project" value="UniProtKB-UniRule"/>
</dbReference>
<proteinExistence type="inferred from homology"/>
<dbReference type="InterPro" id="IPR023091">
    <property type="entry name" value="MetalPrtase_cat_dom_sf_prd"/>
</dbReference>
<reference evidence="10 11" key="1">
    <citation type="submission" date="2020-08" db="EMBL/GenBank/DDBJ databases">
        <title>Bridging the membrane lipid divide: bacteria of the FCB group superphylum have the potential to synthesize archaeal ether lipids.</title>
        <authorList>
            <person name="Villanueva L."/>
            <person name="Von Meijenfeldt F.A.B."/>
            <person name="Westbye A.B."/>
            <person name="Yadav S."/>
            <person name="Hopmans E.C."/>
            <person name="Dutilh B.E."/>
            <person name="Sinninghe Damste J.S."/>
        </authorList>
    </citation>
    <scope>NUCLEOTIDE SEQUENCE [LARGE SCALE GENOMIC DNA]</scope>
    <source>
        <strain evidence="10">NIOZ-UU36</strain>
    </source>
</reference>
<evidence type="ECO:0000313" key="11">
    <source>
        <dbReference type="Proteomes" id="UP000614469"/>
    </source>
</evidence>
<dbReference type="NCBIfam" id="TIGR00043">
    <property type="entry name" value="rRNA maturation RNase YbeY"/>
    <property type="match status" value="1"/>
</dbReference>
<comment type="subcellular location">
    <subcellularLocation>
        <location evidence="9">Cytoplasm</location>
    </subcellularLocation>
</comment>
<dbReference type="Proteomes" id="UP000614469">
    <property type="component" value="Unassembled WGS sequence"/>
</dbReference>
<dbReference type="HAMAP" id="MF_00009">
    <property type="entry name" value="Endoribonucl_YbeY"/>
    <property type="match status" value="1"/>
</dbReference>
<evidence type="ECO:0000256" key="1">
    <source>
        <dbReference type="ARBA" id="ARBA00010875"/>
    </source>
</evidence>
<sequence length="153" mass="17039">MIEIQYNPALRKNLLNSTLLERAAHTALKAQAARQDVSLSILLTDDTQIQELNSEYRGIDAPTDVLSFEVNERDPETGFLYLGEIIISTPYATRQALKNGHSLEAETQLLVVHGVLHLLGHDHAEPEEKSRMWDAQAKILTSLGLSGIKIQEI</sequence>
<keyword evidence="5 9" id="KW-0479">Metal-binding</keyword>
<comment type="cofactor">
    <cofactor evidence="9">
        <name>Zn(2+)</name>
        <dbReference type="ChEBI" id="CHEBI:29105"/>
    </cofactor>
    <text evidence="9">Binds 1 zinc ion.</text>
</comment>
<feature type="binding site" evidence="9">
    <location>
        <position position="117"/>
    </location>
    <ligand>
        <name>Zn(2+)</name>
        <dbReference type="ChEBI" id="CHEBI:29105"/>
        <note>catalytic</note>
    </ligand>
</feature>
<feature type="binding site" evidence="9">
    <location>
        <position position="123"/>
    </location>
    <ligand>
        <name>Zn(2+)</name>
        <dbReference type="ChEBI" id="CHEBI:29105"/>
        <note>catalytic</note>
    </ligand>
</feature>
<organism evidence="10 11">
    <name type="scientific">Candidatus Desulfolinea nitratireducens</name>
    <dbReference type="NCBI Taxonomy" id="2841698"/>
    <lineage>
        <taxon>Bacteria</taxon>
        <taxon>Bacillati</taxon>
        <taxon>Chloroflexota</taxon>
        <taxon>Anaerolineae</taxon>
        <taxon>Anaerolineales</taxon>
        <taxon>Anaerolineales incertae sedis</taxon>
        <taxon>Candidatus Desulfolinea</taxon>
    </lineage>
</organism>
<dbReference type="Pfam" id="PF02130">
    <property type="entry name" value="YbeY"/>
    <property type="match status" value="1"/>
</dbReference>